<sequence length="413" mass="44144">MAAHGTRTWVLGGYQSDFARNLAREGTGITELFAETVRGTLDASPVPVGDIDVIHVGNAFGQLFTGQGQLGGMPATVEPDLWGLPAMRHEAACASGSMAILAAMAEIEAGRYDVALVIGAEIERNVPGDLSATYLGAAAHIGHEGQQARFMWPHMFDRLAEEYDRRYGLDDRHVHAIAELNTRNGRANPLAQTRSWTFTDASFTDDDAANPSIEGRVRRTDCGQVTDGAAGVMLVSDRYLAAHADIAARPRAQILGWGHRTVGLSLTQKLQRSGDDLYVLPHVRRTIRDAFDRAKISDVFDLDAIETHDCFSMTEYAAIDHFGITGPGESWKAIENGDLEIGGQIPVNPSGGLIGGGHPVGATGVRMLLDSYKQVTGQAGDYQVDGARRVATLNIGGSSTTTASFVVGAETEN</sequence>
<name>A0A561DWY5_9MICO</name>
<evidence type="ECO:0000313" key="4">
    <source>
        <dbReference type="Proteomes" id="UP000318297"/>
    </source>
</evidence>
<dbReference type="InterPro" id="IPR016039">
    <property type="entry name" value="Thiolase-like"/>
</dbReference>
<dbReference type="EMBL" id="VIVQ01000004">
    <property type="protein sequence ID" value="TWE07888.1"/>
    <property type="molecule type" value="Genomic_DNA"/>
</dbReference>
<dbReference type="Pfam" id="PF22691">
    <property type="entry name" value="Thiolase_C_1"/>
    <property type="match status" value="1"/>
</dbReference>
<keyword evidence="4" id="KW-1185">Reference proteome</keyword>
<dbReference type="GO" id="GO:0016747">
    <property type="term" value="F:acyltransferase activity, transferring groups other than amino-acyl groups"/>
    <property type="evidence" value="ECO:0007669"/>
    <property type="project" value="InterPro"/>
</dbReference>
<reference evidence="3 4" key="1">
    <citation type="submission" date="2019-06" db="EMBL/GenBank/DDBJ databases">
        <title>Sequencing the genomes of 1000 actinobacteria strains.</title>
        <authorList>
            <person name="Klenk H.-P."/>
        </authorList>
    </citation>
    <scope>NUCLEOTIDE SEQUENCE [LARGE SCALE GENOMIC DNA]</scope>
    <source>
        <strain evidence="3 4">DSM 19560</strain>
    </source>
</reference>
<protein>
    <submittedName>
        <fullName evidence="3">Acetyl-CoA C-acetyltransferase</fullName>
    </submittedName>
</protein>
<feature type="domain" description="Thiolase N-terminal" evidence="1">
    <location>
        <begin position="23"/>
        <end position="188"/>
    </location>
</feature>
<dbReference type="InterPro" id="IPR002155">
    <property type="entry name" value="Thiolase"/>
</dbReference>
<dbReference type="RefSeq" id="WP_145230338.1">
    <property type="nucleotide sequence ID" value="NZ_VIVQ01000004.1"/>
</dbReference>
<evidence type="ECO:0000313" key="3">
    <source>
        <dbReference type="EMBL" id="TWE07888.1"/>
    </source>
</evidence>
<evidence type="ECO:0000259" key="1">
    <source>
        <dbReference type="Pfam" id="PF00108"/>
    </source>
</evidence>
<organism evidence="3 4">
    <name type="scientific">Rudaeicoccus suwonensis</name>
    <dbReference type="NCBI Taxonomy" id="657409"/>
    <lineage>
        <taxon>Bacteria</taxon>
        <taxon>Bacillati</taxon>
        <taxon>Actinomycetota</taxon>
        <taxon>Actinomycetes</taxon>
        <taxon>Micrococcales</taxon>
        <taxon>Dermacoccaceae</taxon>
        <taxon>Rudaeicoccus</taxon>
    </lineage>
</organism>
<dbReference type="AlphaFoldDB" id="A0A561DWY5"/>
<dbReference type="InterPro" id="IPR020616">
    <property type="entry name" value="Thiolase_N"/>
</dbReference>
<dbReference type="Proteomes" id="UP000318297">
    <property type="component" value="Unassembled WGS sequence"/>
</dbReference>
<dbReference type="Pfam" id="PF00108">
    <property type="entry name" value="Thiolase_N"/>
    <property type="match status" value="1"/>
</dbReference>
<dbReference type="NCBIfam" id="NF004936">
    <property type="entry name" value="PRK06289.1"/>
    <property type="match status" value="1"/>
</dbReference>
<proteinExistence type="predicted"/>
<accession>A0A561DWY5</accession>
<feature type="domain" description="Thiolase C-terminal" evidence="2">
    <location>
        <begin position="276"/>
        <end position="408"/>
    </location>
</feature>
<dbReference type="PANTHER" id="PTHR42870:SF1">
    <property type="entry name" value="NON-SPECIFIC LIPID-TRANSFER PROTEIN-LIKE 2"/>
    <property type="match status" value="1"/>
</dbReference>
<keyword evidence="3" id="KW-0808">Transferase</keyword>
<dbReference type="SUPFAM" id="SSF53901">
    <property type="entry name" value="Thiolase-like"/>
    <property type="match status" value="2"/>
</dbReference>
<dbReference type="CDD" id="cd00829">
    <property type="entry name" value="SCP-x_thiolase"/>
    <property type="match status" value="1"/>
</dbReference>
<dbReference type="PIRSF" id="PIRSF000429">
    <property type="entry name" value="Ac-CoA_Ac_transf"/>
    <property type="match status" value="1"/>
</dbReference>
<evidence type="ECO:0000259" key="2">
    <source>
        <dbReference type="Pfam" id="PF22691"/>
    </source>
</evidence>
<comment type="caution">
    <text evidence="3">The sequence shown here is derived from an EMBL/GenBank/DDBJ whole genome shotgun (WGS) entry which is preliminary data.</text>
</comment>
<dbReference type="InterPro" id="IPR055140">
    <property type="entry name" value="Thiolase_C_2"/>
</dbReference>
<dbReference type="PANTHER" id="PTHR42870">
    <property type="entry name" value="ACETYL-COA C-ACETYLTRANSFERASE"/>
    <property type="match status" value="1"/>
</dbReference>
<gene>
    <name evidence="3" type="ORF">BKA23_3255</name>
</gene>
<dbReference type="Gene3D" id="3.40.47.10">
    <property type="match status" value="1"/>
</dbReference>
<dbReference type="OrthoDB" id="9785768at2"/>